<sequence>MNGTPLTRSPIRSLYAFVQARTGSSRFPNKVLTELPAGSGTVLLDHVHHRLVQVLPESRIVYLIPEGDSALEDFLSARGRRFFSGSLEDVRARYISAAKTFGADAILRLTGDNPFYDVKHLSLLVFSFLEGGADLSYFSGLPLGTGGEIFRTQALLWEPPEGIKERHREHVSLHIKETPEKFRIRPITAILPPGSSEIVSQLRMTIDTKEDYTALEKLLNGPAKRIGTSADAVFRFGAEELLSWQAEFPEIFQINRDVPQIRFPLPSPVLKSKGRIGLLIAGAKKFGSGHEARSHLLYSLLPQRDWETSLLQEPPEDGEFAGLIVDYRDLKMIRSYKKTKVLLLDHFGPERMQYPHWDLLPHPLSGSSFDWENILISPYLTQDGIGQEKESEKCWEIFCYAGALDGDTCDKLDDSLAQRSSSVFRVGGTPPKDRHSTKIGYSRRLSSMEYLETLKKSENFYGYFGQSLFEALYLRIPSATFPISPVHKTLSEYLWKEAEIPYGNADSFPSFSVGTRRPGAKGYDRILEYIDILFQNSFFLGIQK</sequence>
<reference evidence="1" key="1">
    <citation type="journal article" date="2019" name="PLoS Negl. Trop. Dis.">
        <title>Revisiting the worldwide diversity of Leptospira species in the environment.</title>
        <authorList>
            <person name="Vincent A.T."/>
            <person name="Schiettekatte O."/>
            <person name="Bourhy P."/>
            <person name="Veyrier F.J."/>
            <person name="Picardeau M."/>
        </authorList>
    </citation>
    <scope>NUCLEOTIDE SEQUENCE [LARGE SCALE GENOMIC DNA]</scope>
    <source>
        <strain evidence="1">SSW15</strain>
    </source>
</reference>
<proteinExistence type="predicted"/>
<name>A0A4R9GHD5_9LEPT</name>
<evidence type="ECO:0000313" key="2">
    <source>
        <dbReference type="Proteomes" id="UP000298458"/>
    </source>
</evidence>
<comment type="caution">
    <text evidence="1">The sequence shown here is derived from an EMBL/GenBank/DDBJ whole genome shotgun (WGS) entry which is preliminary data.</text>
</comment>
<dbReference type="PANTHER" id="PTHR42866:SF1">
    <property type="entry name" value="SPORE COAT POLYSACCHARIDE BIOSYNTHESIS PROTEIN SPSF"/>
    <property type="match status" value="1"/>
</dbReference>
<organism evidence="1 2">
    <name type="scientific">Leptospira fletcheri</name>
    <dbReference type="NCBI Taxonomy" id="2484981"/>
    <lineage>
        <taxon>Bacteria</taxon>
        <taxon>Pseudomonadati</taxon>
        <taxon>Spirochaetota</taxon>
        <taxon>Spirochaetia</taxon>
        <taxon>Leptospirales</taxon>
        <taxon>Leptospiraceae</taxon>
        <taxon>Leptospira</taxon>
    </lineage>
</organism>
<evidence type="ECO:0000313" key="1">
    <source>
        <dbReference type="EMBL" id="TGK12130.1"/>
    </source>
</evidence>
<dbReference type="Gene3D" id="3.90.550.10">
    <property type="entry name" value="Spore Coat Polysaccharide Biosynthesis Protein SpsA, Chain A"/>
    <property type="match status" value="1"/>
</dbReference>
<dbReference type="OrthoDB" id="9815559at2"/>
<dbReference type="EMBL" id="RQET01000004">
    <property type="protein sequence ID" value="TGK12130.1"/>
    <property type="molecule type" value="Genomic_DNA"/>
</dbReference>
<dbReference type="Pfam" id="PF02348">
    <property type="entry name" value="CTP_transf_3"/>
    <property type="match status" value="1"/>
</dbReference>
<dbReference type="PANTHER" id="PTHR42866">
    <property type="entry name" value="3-DEOXY-MANNO-OCTULOSONATE CYTIDYLYLTRANSFERASE"/>
    <property type="match status" value="1"/>
</dbReference>
<protein>
    <submittedName>
        <fullName evidence="1">Spore coat biosynthesis protein F</fullName>
    </submittedName>
</protein>
<dbReference type="Proteomes" id="UP000298458">
    <property type="component" value="Unassembled WGS sequence"/>
</dbReference>
<dbReference type="GO" id="GO:0005829">
    <property type="term" value="C:cytosol"/>
    <property type="evidence" value="ECO:0007669"/>
    <property type="project" value="TreeGrafter"/>
</dbReference>
<dbReference type="InterPro" id="IPR003329">
    <property type="entry name" value="Cytidylyl_trans"/>
</dbReference>
<dbReference type="RefSeq" id="WP_135767533.1">
    <property type="nucleotide sequence ID" value="NZ_RQET01000004.1"/>
</dbReference>
<accession>A0A4R9GHD5</accession>
<gene>
    <name evidence="1" type="ORF">EHO60_07625</name>
</gene>
<dbReference type="InterPro" id="IPR029044">
    <property type="entry name" value="Nucleotide-diphossugar_trans"/>
</dbReference>
<dbReference type="SUPFAM" id="SSF53448">
    <property type="entry name" value="Nucleotide-diphospho-sugar transferases"/>
    <property type="match status" value="1"/>
</dbReference>
<dbReference type="AlphaFoldDB" id="A0A4R9GHD5"/>
<keyword evidence="2" id="KW-1185">Reference proteome</keyword>